<protein>
    <submittedName>
        <fullName evidence="1">Ubiquitin-conjugating enzyme</fullName>
    </submittedName>
</protein>
<reference evidence="1 2" key="1">
    <citation type="journal article" date="2021" name="MBio">
        <title>A New Model Trypanosomatid, Novymonas esmeraldas: Genomic Perception of Its 'Candidatus Pandoraea novymonadis' Endosymbiont.</title>
        <authorList>
            <person name="Zakharova A."/>
            <person name="Saura A."/>
            <person name="Butenko A."/>
            <person name="Podesvova L."/>
            <person name="Warmusova S."/>
            <person name="Kostygov A.Y."/>
            <person name="Nenarokova A."/>
            <person name="Lukes J."/>
            <person name="Opperdoes F.R."/>
            <person name="Yurchenko V."/>
        </authorList>
    </citation>
    <scope>NUCLEOTIDE SEQUENCE [LARGE SCALE GENOMIC DNA]</scope>
    <source>
        <strain evidence="1 2">E262AT.01</strain>
    </source>
</reference>
<dbReference type="InterPro" id="IPR016135">
    <property type="entry name" value="UBQ-conjugating_enzyme/RWD"/>
</dbReference>
<evidence type="ECO:0000313" key="2">
    <source>
        <dbReference type="Proteomes" id="UP001430356"/>
    </source>
</evidence>
<proteinExistence type="predicted"/>
<dbReference type="CDD" id="cd00195">
    <property type="entry name" value="UBCc_UEV"/>
    <property type="match status" value="1"/>
</dbReference>
<sequence>MASLPSSPHCSSTSTRDYLFRALYIRREMALLATYSRIAAPASAVADVDGSAPADDVAAAAPATEAATGTAHDVLLLPPLYGLDGLTLAPCSGDAACAVDPMLMPDHAWSGLVHVRAASSPWYRGCFAFHAYFPSRYPFEPPIIELAAPLRSHPLVQERRVQHLGQLGSAADHRSDLSVRATTVSDSIANASTAASPVAARRVFVPFEDVYAAVDPMRVSVMAALLRHMQLFFQPAEWPDAWRATPADAAVNRVLARRDVERCSVTQEVLLLRPFEQYVGTEVMEHFLDLWHAGDGSDDTVDTIAGEAADWYTREVLPHLLHS</sequence>
<keyword evidence="2" id="KW-1185">Reference proteome</keyword>
<accession>A0AAW0EVT6</accession>
<name>A0AAW0EVT6_9TRYP</name>
<dbReference type="SUPFAM" id="SSF54495">
    <property type="entry name" value="UBC-like"/>
    <property type="match status" value="1"/>
</dbReference>
<dbReference type="Gene3D" id="3.10.110.10">
    <property type="entry name" value="Ubiquitin Conjugating Enzyme"/>
    <property type="match status" value="1"/>
</dbReference>
<comment type="caution">
    <text evidence="1">The sequence shown here is derived from an EMBL/GenBank/DDBJ whole genome shotgun (WGS) entry which is preliminary data.</text>
</comment>
<organism evidence="1 2">
    <name type="scientific">Novymonas esmeraldas</name>
    <dbReference type="NCBI Taxonomy" id="1808958"/>
    <lineage>
        <taxon>Eukaryota</taxon>
        <taxon>Discoba</taxon>
        <taxon>Euglenozoa</taxon>
        <taxon>Kinetoplastea</taxon>
        <taxon>Metakinetoplastina</taxon>
        <taxon>Trypanosomatida</taxon>
        <taxon>Trypanosomatidae</taxon>
        <taxon>Novymonas</taxon>
    </lineage>
</organism>
<dbReference type="EMBL" id="JAECZO010000093">
    <property type="protein sequence ID" value="KAK7197024.1"/>
    <property type="molecule type" value="Genomic_DNA"/>
</dbReference>
<dbReference type="AlphaFoldDB" id="A0AAW0EVT6"/>
<gene>
    <name evidence="1" type="ORF">NESM_000646200</name>
</gene>
<evidence type="ECO:0000313" key="1">
    <source>
        <dbReference type="EMBL" id="KAK7197024.1"/>
    </source>
</evidence>
<dbReference type="Proteomes" id="UP001430356">
    <property type="component" value="Unassembled WGS sequence"/>
</dbReference>